<sequence length="235" mass="25976">MFIKLLAFSALLSTCLAVTLPKSMLIRLCETAKSARDLGSTKSEVIQAMVSDLKSYIGQSGLSSHHKEKQVVDINENNYGVNQIVSVLNYDPEYMGEWTMGFLNVVSQLVAFRPIASNSSSLTLTIQDSLFKPNLTNVLPEKFYNIFKWPQSVVSVDKNYVSDLVSSAASKVVSSLNSDYCKIIDLPESVDTDNQVDVQKAVLRIISSLLKQYEKATQSIENYLSAVDKQITGSI</sequence>
<dbReference type="EnsemblMetazoa" id="tetur28g02350.1">
    <property type="protein sequence ID" value="tetur28g02350.1"/>
    <property type="gene ID" value="tetur28g02350"/>
</dbReference>
<reference evidence="3" key="1">
    <citation type="submission" date="2011-08" db="EMBL/GenBank/DDBJ databases">
        <authorList>
            <person name="Rombauts S."/>
        </authorList>
    </citation>
    <scope>NUCLEOTIDE SEQUENCE</scope>
    <source>
        <strain evidence="3">London</strain>
    </source>
</reference>
<name>T1KZP5_TETUR</name>
<accession>T1KZP5</accession>
<dbReference type="HOGENOM" id="CLU_1236460_0_0_1"/>
<proteinExistence type="predicted"/>
<feature type="signal peptide" evidence="1">
    <location>
        <begin position="1"/>
        <end position="17"/>
    </location>
</feature>
<evidence type="ECO:0008006" key="4">
    <source>
        <dbReference type="Google" id="ProtNLM"/>
    </source>
</evidence>
<evidence type="ECO:0000256" key="1">
    <source>
        <dbReference type="SAM" id="SignalP"/>
    </source>
</evidence>
<dbReference type="AlphaFoldDB" id="T1KZP5"/>
<feature type="chain" id="PRO_5004581302" description="SAP domain-containing protein" evidence="1">
    <location>
        <begin position="18"/>
        <end position="235"/>
    </location>
</feature>
<dbReference type="Proteomes" id="UP000015104">
    <property type="component" value="Unassembled WGS sequence"/>
</dbReference>
<dbReference type="EMBL" id="CAEY01000744">
    <property type="status" value="NOT_ANNOTATED_CDS"/>
    <property type="molecule type" value="Genomic_DNA"/>
</dbReference>
<organism evidence="2 3">
    <name type="scientific">Tetranychus urticae</name>
    <name type="common">Two-spotted spider mite</name>
    <dbReference type="NCBI Taxonomy" id="32264"/>
    <lineage>
        <taxon>Eukaryota</taxon>
        <taxon>Metazoa</taxon>
        <taxon>Ecdysozoa</taxon>
        <taxon>Arthropoda</taxon>
        <taxon>Chelicerata</taxon>
        <taxon>Arachnida</taxon>
        <taxon>Acari</taxon>
        <taxon>Acariformes</taxon>
        <taxon>Trombidiformes</taxon>
        <taxon>Prostigmata</taxon>
        <taxon>Eleutherengona</taxon>
        <taxon>Raphignathae</taxon>
        <taxon>Tetranychoidea</taxon>
        <taxon>Tetranychidae</taxon>
        <taxon>Tetranychus</taxon>
    </lineage>
</organism>
<protein>
    <recommendedName>
        <fullName evidence="4">SAP domain-containing protein</fullName>
    </recommendedName>
</protein>
<reference evidence="2" key="2">
    <citation type="submission" date="2015-06" db="UniProtKB">
        <authorList>
            <consortium name="EnsemblMetazoa"/>
        </authorList>
    </citation>
    <scope>IDENTIFICATION</scope>
</reference>
<evidence type="ECO:0000313" key="3">
    <source>
        <dbReference type="Proteomes" id="UP000015104"/>
    </source>
</evidence>
<evidence type="ECO:0000313" key="2">
    <source>
        <dbReference type="EnsemblMetazoa" id="tetur28g02350.1"/>
    </source>
</evidence>
<keyword evidence="1" id="KW-0732">Signal</keyword>
<keyword evidence="3" id="KW-1185">Reference proteome</keyword>